<protein>
    <submittedName>
        <fullName evidence="5">Flagellin</fullName>
    </submittedName>
</protein>
<keyword evidence="5" id="KW-0969">Cilium</keyword>
<comment type="subcellular location">
    <subcellularLocation>
        <location evidence="1">Bacterial flagellum</location>
    </subcellularLocation>
</comment>
<dbReference type="GO" id="GO:0009288">
    <property type="term" value="C:bacterial-type flagellum"/>
    <property type="evidence" value="ECO:0007669"/>
    <property type="project" value="UniProtKB-SubCell"/>
</dbReference>
<dbReference type="Proteomes" id="UP000201838">
    <property type="component" value="Unassembled WGS sequence"/>
</dbReference>
<keyword evidence="6" id="KW-1185">Reference proteome</keyword>
<comment type="similarity">
    <text evidence="2">Belongs to the bacterial flagellin family.</text>
</comment>
<organism evidence="5 6">
    <name type="scientific">Boseongicola aestuarii</name>
    <dbReference type="NCBI Taxonomy" id="1470561"/>
    <lineage>
        <taxon>Bacteria</taxon>
        <taxon>Pseudomonadati</taxon>
        <taxon>Pseudomonadota</taxon>
        <taxon>Alphaproteobacteria</taxon>
        <taxon>Rhodobacterales</taxon>
        <taxon>Paracoccaceae</taxon>
        <taxon>Boseongicola</taxon>
    </lineage>
</organism>
<dbReference type="GO" id="GO:0005198">
    <property type="term" value="F:structural molecule activity"/>
    <property type="evidence" value="ECO:0007669"/>
    <property type="project" value="InterPro"/>
</dbReference>
<dbReference type="AlphaFoldDB" id="A0A238IYM2"/>
<evidence type="ECO:0000313" key="5">
    <source>
        <dbReference type="EMBL" id="SMX23082.1"/>
    </source>
</evidence>
<accession>A0A238IYM2</accession>
<evidence type="ECO:0000313" key="6">
    <source>
        <dbReference type="Proteomes" id="UP000201838"/>
    </source>
</evidence>
<sequence length="46" mass="4837">MASILTNTSAMVALQNLRTINSNLVEAQNQISTGKKISSATDNSTV</sequence>
<name>A0A238IYM2_9RHOB</name>
<dbReference type="EMBL" id="FXXQ01000003">
    <property type="protein sequence ID" value="SMX23082.1"/>
    <property type="molecule type" value="Genomic_DNA"/>
</dbReference>
<evidence type="ECO:0000256" key="3">
    <source>
        <dbReference type="ARBA" id="ARBA00023143"/>
    </source>
</evidence>
<gene>
    <name evidence="5" type="primary">fliC</name>
    <name evidence="5" type="ORF">BOA8489_01184</name>
</gene>
<feature type="domain" description="Flagellin N-terminal" evidence="4">
    <location>
        <begin position="4"/>
        <end position="43"/>
    </location>
</feature>
<dbReference type="SUPFAM" id="SSF64518">
    <property type="entry name" value="Phase 1 flagellin"/>
    <property type="match status" value="1"/>
</dbReference>
<proteinExistence type="inferred from homology"/>
<keyword evidence="5" id="KW-0966">Cell projection</keyword>
<dbReference type="InterPro" id="IPR001029">
    <property type="entry name" value="Flagellin_N"/>
</dbReference>
<dbReference type="RefSeq" id="WP_370807160.1">
    <property type="nucleotide sequence ID" value="NZ_FXXQ01000003.1"/>
</dbReference>
<evidence type="ECO:0000259" key="4">
    <source>
        <dbReference type="Pfam" id="PF00669"/>
    </source>
</evidence>
<evidence type="ECO:0000256" key="1">
    <source>
        <dbReference type="ARBA" id="ARBA00004365"/>
    </source>
</evidence>
<dbReference type="Pfam" id="PF00669">
    <property type="entry name" value="Flagellin_N"/>
    <property type="match status" value="1"/>
</dbReference>
<keyword evidence="5" id="KW-0282">Flagellum</keyword>
<keyword evidence="3" id="KW-0975">Bacterial flagellum</keyword>
<reference evidence="5 6" key="1">
    <citation type="submission" date="2017-05" db="EMBL/GenBank/DDBJ databases">
        <authorList>
            <person name="Song R."/>
            <person name="Chenine A.L."/>
            <person name="Ruprecht R.M."/>
        </authorList>
    </citation>
    <scope>NUCLEOTIDE SEQUENCE [LARGE SCALE GENOMIC DNA]</scope>
    <source>
        <strain evidence="5 6">CECT 8489</strain>
    </source>
</reference>
<evidence type="ECO:0000256" key="2">
    <source>
        <dbReference type="ARBA" id="ARBA00005709"/>
    </source>
</evidence>